<dbReference type="CDD" id="cd00038">
    <property type="entry name" value="CAP_ED"/>
    <property type="match status" value="1"/>
</dbReference>
<dbReference type="SMART" id="SM00419">
    <property type="entry name" value="HTH_CRP"/>
    <property type="match status" value="1"/>
</dbReference>
<organism evidence="6">
    <name type="scientific">Caldilinea aerophila</name>
    <dbReference type="NCBI Taxonomy" id="133453"/>
    <lineage>
        <taxon>Bacteria</taxon>
        <taxon>Bacillati</taxon>
        <taxon>Chloroflexota</taxon>
        <taxon>Caldilineae</taxon>
        <taxon>Caldilineales</taxon>
        <taxon>Caldilineaceae</taxon>
        <taxon>Caldilinea</taxon>
    </lineage>
</organism>
<feature type="domain" description="HTH crp-type" evidence="5">
    <location>
        <begin position="174"/>
        <end position="240"/>
    </location>
</feature>
<dbReference type="InterPro" id="IPR050397">
    <property type="entry name" value="Env_Response_Regulators"/>
</dbReference>
<dbReference type="PROSITE" id="PS50042">
    <property type="entry name" value="CNMP_BINDING_3"/>
    <property type="match status" value="1"/>
</dbReference>
<dbReference type="GO" id="GO:0003677">
    <property type="term" value="F:DNA binding"/>
    <property type="evidence" value="ECO:0007669"/>
    <property type="project" value="UniProtKB-KW"/>
</dbReference>
<dbReference type="InterPro" id="IPR036390">
    <property type="entry name" value="WH_DNA-bd_sf"/>
</dbReference>
<dbReference type="PANTHER" id="PTHR24567">
    <property type="entry name" value="CRP FAMILY TRANSCRIPTIONAL REGULATORY PROTEIN"/>
    <property type="match status" value="1"/>
</dbReference>
<dbReference type="GO" id="GO:0003700">
    <property type="term" value="F:DNA-binding transcription factor activity"/>
    <property type="evidence" value="ECO:0007669"/>
    <property type="project" value="TreeGrafter"/>
</dbReference>
<dbReference type="InterPro" id="IPR018490">
    <property type="entry name" value="cNMP-bd_dom_sf"/>
</dbReference>
<keyword evidence="1" id="KW-0805">Transcription regulation</keyword>
<dbReference type="SMART" id="SM00100">
    <property type="entry name" value="cNMP"/>
    <property type="match status" value="1"/>
</dbReference>
<dbReference type="Gene3D" id="2.60.120.10">
    <property type="entry name" value="Jelly Rolls"/>
    <property type="match status" value="1"/>
</dbReference>
<dbReference type="InterPro" id="IPR000595">
    <property type="entry name" value="cNMP-bd_dom"/>
</dbReference>
<evidence type="ECO:0000259" key="4">
    <source>
        <dbReference type="PROSITE" id="PS50042"/>
    </source>
</evidence>
<evidence type="ECO:0000256" key="1">
    <source>
        <dbReference type="ARBA" id="ARBA00023015"/>
    </source>
</evidence>
<dbReference type="Pfam" id="PF13545">
    <property type="entry name" value="HTH_Crp_2"/>
    <property type="match status" value="1"/>
</dbReference>
<dbReference type="GO" id="GO:0005829">
    <property type="term" value="C:cytosol"/>
    <property type="evidence" value="ECO:0007669"/>
    <property type="project" value="TreeGrafter"/>
</dbReference>
<comment type="caution">
    <text evidence="6">The sequence shown here is derived from an EMBL/GenBank/DDBJ whole genome shotgun (WGS) entry which is preliminary data.</text>
</comment>
<dbReference type="PANTHER" id="PTHR24567:SF74">
    <property type="entry name" value="HTH-TYPE TRANSCRIPTIONAL REGULATOR ARCR"/>
    <property type="match status" value="1"/>
</dbReference>
<protein>
    <submittedName>
        <fullName evidence="6">Crp/Fnr family transcriptional regulator</fullName>
    </submittedName>
</protein>
<proteinExistence type="predicted"/>
<accession>A0A7C1JVF9</accession>
<dbReference type="PROSITE" id="PS51063">
    <property type="entry name" value="HTH_CRP_2"/>
    <property type="match status" value="1"/>
</dbReference>
<reference evidence="6" key="1">
    <citation type="journal article" date="2020" name="mSystems">
        <title>Genome- and Community-Level Interaction Insights into Carbon Utilization and Element Cycling Functions of Hydrothermarchaeota in Hydrothermal Sediment.</title>
        <authorList>
            <person name="Zhou Z."/>
            <person name="Liu Y."/>
            <person name="Xu W."/>
            <person name="Pan J."/>
            <person name="Luo Z.H."/>
            <person name="Li M."/>
        </authorList>
    </citation>
    <scope>NUCLEOTIDE SEQUENCE [LARGE SCALE GENOMIC DNA]</scope>
    <source>
        <strain evidence="6">SpSt-289</strain>
    </source>
</reference>
<sequence length="251" mass="28099">MQKETAMRTNFKDLQKLSGTQPGATPMTIPTNLRMTSMPQMLTTLREEDPAFDKVITVQRVERGQVVASPEELASHMYVLMSGKVNLLCTNNEGRRLVIATLEPGAIFGEGALNGVVDPNVFAEAAEDCQVWVIPRSEARNMTMQYPILGWGMLQTYGMRLMQVENSLEDVAYKKLPERLAALLIELDQDGSGVIKGVSHQALADRLGTYRETVSAILRDFKRQGLVELGYRRIKLLDIETLRDIGGVWDW</sequence>
<evidence type="ECO:0000256" key="3">
    <source>
        <dbReference type="ARBA" id="ARBA00023163"/>
    </source>
</evidence>
<keyword evidence="2" id="KW-0238">DNA-binding</keyword>
<keyword evidence="3" id="KW-0804">Transcription</keyword>
<dbReference type="AlphaFoldDB" id="A0A7C1JVF9"/>
<evidence type="ECO:0000313" key="6">
    <source>
        <dbReference type="EMBL" id="HDX30488.1"/>
    </source>
</evidence>
<gene>
    <name evidence="6" type="ORF">ENQ20_03230</name>
</gene>
<dbReference type="InterPro" id="IPR012318">
    <property type="entry name" value="HTH_CRP"/>
</dbReference>
<dbReference type="Pfam" id="PF00027">
    <property type="entry name" value="cNMP_binding"/>
    <property type="match status" value="1"/>
</dbReference>
<evidence type="ECO:0000256" key="2">
    <source>
        <dbReference type="ARBA" id="ARBA00023125"/>
    </source>
</evidence>
<evidence type="ECO:0000259" key="5">
    <source>
        <dbReference type="PROSITE" id="PS51063"/>
    </source>
</evidence>
<dbReference type="InterPro" id="IPR014710">
    <property type="entry name" value="RmlC-like_jellyroll"/>
</dbReference>
<dbReference type="EMBL" id="DSMG01000041">
    <property type="protein sequence ID" value="HDX30488.1"/>
    <property type="molecule type" value="Genomic_DNA"/>
</dbReference>
<name>A0A7C1JVF9_9CHLR</name>
<dbReference type="SUPFAM" id="SSF51206">
    <property type="entry name" value="cAMP-binding domain-like"/>
    <property type="match status" value="1"/>
</dbReference>
<dbReference type="SUPFAM" id="SSF46785">
    <property type="entry name" value="Winged helix' DNA-binding domain"/>
    <property type="match status" value="1"/>
</dbReference>
<feature type="domain" description="Cyclic nucleotide-binding" evidence="4">
    <location>
        <begin position="29"/>
        <end position="144"/>
    </location>
</feature>